<reference evidence="2 3" key="1">
    <citation type="submission" date="2021-06" db="EMBL/GenBank/DDBJ databases">
        <authorList>
            <person name="Sun Q."/>
            <person name="Li D."/>
        </authorList>
    </citation>
    <scope>NUCLEOTIDE SEQUENCE [LARGE SCALE GENOMIC DNA]</scope>
    <source>
        <strain evidence="2 3">MSJ-11</strain>
    </source>
</reference>
<dbReference type="InterPro" id="IPR000182">
    <property type="entry name" value="GNAT_dom"/>
</dbReference>
<proteinExistence type="predicted"/>
<sequence length="159" mass="18080">MVELRKITFDNFDECIKLEPKEEQKSYVASNIRSLAEAYVALTNNDCIPMPYAIYDNDIMVGFIMLSYNEADESNDENTYWVCRLMIDKGYQGKGYSKEAMVKALELIKTFPHGKASEVYLSYEPENEVAKAIYTSLGFVETGEIQDGELVAKLALQNQ</sequence>
<dbReference type="PANTHER" id="PTHR43617:SF2">
    <property type="entry name" value="UPF0039 PROTEIN SLL0451"/>
    <property type="match status" value="1"/>
</dbReference>
<organism evidence="2 3">
    <name type="scientific">Clostridium mobile</name>
    <dbReference type="NCBI Taxonomy" id="2841512"/>
    <lineage>
        <taxon>Bacteria</taxon>
        <taxon>Bacillati</taxon>
        <taxon>Bacillota</taxon>
        <taxon>Clostridia</taxon>
        <taxon>Eubacteriales</taxon>
        <taxon>Clostridiaceae</taxon>
        <taxon>Clostridium</taxon>
    </lineage>
</organism>
<feature type="domain" description="N-acetyltransferase" evidence="1">
    <location>
        <begin position="2"/>
        <end position="157"/>
    </location>
</feature>
<protein>
    <submittedName>
        <fullName evidence="2">GNAT family N-acetyltransferase</fullName>
    </submittedName>
</protein>
<accession>A0ABS6EGR4</accession>
<evidence type="ECO:0000313" key="3">
    <source>
        <dbReference type="Proteomes" id="UP000726170"/>
    </source>
</evidence>
<evidence type="ECO:0000259" key="1">
    <source>
        <dbReference type="PROSITE" id="PS51186"/>
    </source>
</evidence>
<dbReference type="PANTHER" id="PTHR43617">
    <property type="entry name" value="L-AMINO ACID N-ACETYLTRANSFERASE"/>
    <property type="match status" value="1"/>
</dbReference>
<dbReference type="PROSITE" id="PS51186">
    <property type="entry name" value="GNAT"/>
    <property type="match status" value="1"/>
</dbReference>
<dbReference type="InterPro" id="IPR050276">
    <property type="entry name" value="MshD_Acetyltransferase"/>
</dbReference>
<gene>
    <name evidence="2" type="ORF">KQI86_08665</name>
</gene>
<dbReference type="Proteomes" id="UP000726170">
    <property type="component" value="Unassembled WGS sequence"/>
</dbReference>
<name>A0ABS6EGR4_9CLOT</name>
<dbReference type="EMBL" id="JAHLQF010000002">
    <property type="protein sequence ID" value="MBU5484398.1"/>
    <property type="molecule type" value="Genomic_DNA"/>
</dbReference>
<dbReference type="Pfam" id="PF00583">
    <property type="entry name" value="Acetyltransf_1"/>
    <property type="match status" value="1"/>
</dbReference>
<comment type="caution">
    <text evidence="2">The sequence shown here is derived from an EMBL/GenBank/DDBJ whole genome shotgun (WGS) entry which is preliminary data.</text>
</comment>
<keyword evidence="3" id="KW-1185">Reference proteome</keyword>
<dbReference type="CDD" id="cd04301">
    <property type="entry name" value="NAT_SF"/>
    <property type="match status" value="1"/>
</dbReference>
<evidence type="ECO:0000313" key="2">
    <source>
        <dbReference type="EMBL" id="MBU5484398.1"/>
    </source>
</evidence>
<dbReference type="RefSeq" id="WP_216438876.1">
    <property type="nucleotide sequence ID" value="NZ_JAHLQF010000002.1"/>
</dbReference>